<dbReference type="Gene3D" id="2.60.40.10">
    <property type="entry name" value="Immunoglobulins"/>
    <property type="match status" value="1"/>
</dbReference>
<dbReference type="AlphaFoldDB" id="A0A0H5M010"/>
<name>A0A0H5M010_YERIN</name>
<dbReference type="Proteomes" id="UP000043316">
    <property type="component" value="Unassembled WGS sequence"/>
</dbReference>
<protein>
    <submittedName>
        <fullName evidence="3">Bacterial Ig-like domain (Group 1)</fullName>
    </submittedName>
</protein>
<accession>A0A0H5M010</accession>
<reference evidence="4" key="1">
    <citation type="submission" date="2015-03" db="EMBL/GenBank/DDBJ databases">
        <authorList>
            <consortium name="Pathogen Informatics"/>
        </authorList>
    </citation>
    <scope>NUCLEOTIDE SEQUENCE [LARGE SCALE GENOMIC DNA]</scope>
    <source>
        <strain evidence="4">R148</strain>
    </source>
</reference>
<evidence type="ECO:0000313" key="4">
    <source>
        <dbReference type="Proteomes" id="UP000043316"/>
    </source>
</evidence>
<dbReference type="Pfam" id="PF02369">
    <property type="entry name" value="Big_1"/>
    <property type="match status" value="1"/>
</dbReference>
<dbReference type="InterPro" id="IPR013783">
    <property type="entry name" value="Ig-like_fold"/>
</dbReference>
<dbReference type="InterPro" id="IPR003344">
    <property type="entry name" value="Big_1_dom"/>
</dbReference>
<evidence type="ECO:0000256" key="1">
    <source>
        <dbReference type="ARBA" id="ARBA00010116"/>
    </source>
</evidence>
<dbReference type="RefSeq" id="WP_053010244.1">
    <property type="nucleotide sequence ID" value="NZ_CWJI01000017.1"/>
</dbReference>
<dbReference type="SUPFAM" id="SSF49373">
    <property type="entry name" value="Invasin/intimin cell-adhesion fragments"/>
    <property type="match status" value="1"/>
</dbReference>
<evidence type="ECO:0000313" key="3">
    <source>
        <dbReference type="EMBL" id="CRY56779.1"/>
    </source>
</evidence>
<dbReference type="InterPro" id="IPR008964">
    <property type="entry name" value="Invasin/intimin_cell_adhesion"/>
</dbReference>
<comment type="similarity">
    <text evidence="1">Belongs to the intimin/invasin family.</text>
</comment>
<organism evidence="3 4">
    <name type="scientific">Yersinia intermedia</name>
    <dbReference type="NCBI Taxonomy" id="631"/>
    <lineage>
        <taxon>Bacteria</taxon>
        <taxon>Pseudomonadati</taxon>
        <taxon>Pseudomonadota</taxon>
        <taxon>Gammaproteobacteria</taxon>
        <taxon>Enterobacterales</taxon>
        <taxon>Yersiniaceae</taxon>
        <taxon>Yersinia</taxon>
    </lineage>
</organism>
<sequence length="276" mass="29171">MMRERQIQQGRWLKGAVLALSLGLVISPTLAVLSDNTGQIQGRAPTASGELQVQYPDGTALGRGLMRQGQIPNQLTVLSTTTSLTLQDADGDSGLSAQIDDQASMLMWTKGGAPLAPIQLTVPFENDNNLSGKVLGLEAIAPMTISSVTGIPLTAGAQTYTSRISVLIPAFTDKATISKEQVFADGQDYAEVIYRLVDGNGLPVAGVQLSWAKSGSCTLQPSGLTTDANGEARVRVTNPVAGSCTFSYRYYGSVFGQYEYSGIIGSEFRVVFVNAP</sequence>
<proteinExistence type="inferred from homology"/>
<gene>
    <name evidence="3" type="ORF">ERS008476_03824</name>
</gene>
<dbReference type="EMBL" id="CWJI01000017">
    <property type="protein sequence ID" value="CRY56779.1"/>
    <property type="molecule type" value="Genomic_DNA"/>
</dbReference>
<evidence type="ECO:0000259" key="2">
    <source>
        <dbReference type="Pfam" id="PF02369"/>
    </source>
</evidence>
<feature type="domain" description="Big-1" evidence="2">
    <location>
        <begin position="175"/>
        <end position="247"/>
    </location>
</feature>